<dbReference type="EMBL" id="BK015989">
    <property type="protein sequence ID" value="DAF88654.1"/>
    <property type="molecule type" value="Genomic_DNA"/>
</dbReference>
<organism evidence="1">
    <name type="scientific">Podoviridae sp. cte242</name>
    <dbReference type="NCBI Taxonomy" id="2825264"/>
    <lineage>
        <taxon>Viruses</taxon>
        <taxon>Duplodnaviria</taxon>
        <taxon>Heunggongvirae</taxon>
        <taxon>Uroviricota</taxon>
        <taxon>Caudoviricetes</taxon>
    </lineage>
</organism>
<evidence type="ECO:0000313" key="1">
    <source>
        <dbReference type="EMBL" id="DAF88654.1"/>
    </source>
</evidence>
<sequence length="135" mass="15016">MRKYKLFLMSGVSEEQANDIATAMALKCGDISQTIPASSILARGFAILMPFIVNLARKDCNVNFAMKALYDSAGTIGINADEGRYILKMCVMTLKQGFGDHVVFRVKEMNSRKPSIPVLSMVLRELGDYMVFCDF</sequence>
<reference evidence="1" key="1">
    <citation type="journal article" date="2021" name="Proc. Natl. Acad. Sci. U.S.A.">
        <title>A Catalog of Tens of Thousands of Viruses from Human Metagenomes Reveals Hidden Associations with Chronic Diseases.</title>
        <authorList>
            <person name="Tisza M.J."/>
            <person name="Buck C.B."/>
        </authorList>
    </citation>
    <scope>NUCLEOTIDE SEQUENCE</scope>
    <source>
        <strain evidence="1">Cte242</strain>
    </source>
</reference>
<accession>A0A8S5U2K8</accession>
<protein>
    <submittedName>
        <fullName evidence="1">Uncharacterized protein</fullName>
    </submittedName>
</protein>
<name>A0A8S5U2K8_9CAUD</name>
<proteinExistence type="predicted"/>